<name>A0A8S0S609_OLEEU</name>
<comment type="caution">
    <text evidence="1">The sequence shown here is derived from an EMBL/GenBank/DDBJ whole genome shotgun (WGS) entry which is preliminary data.</text>
</comment>
<proteinExistence type="predicted"/>
<keyword evidence="2" id="KW-1185">Reference proteome</keyword>
<accession>A0A8S0S609</accession>
<dbReference type="AlphaFoldDB" id="A0A8S0S609"/>
<dbReference type="EMBL" id="CACTIH010003906">
    <property type="protein sequence ID" value="CAA2987160.1"/>
    <property type="molecule type" value="Genomic_DNA"/>
</dbReference>
<evidence type="ECO:0000313" key="2">
    <source>
        <dbReference type="Proteomes" id="UP000594638"/>
    </source>
</evidence>
<organism evidence="1 2">
    <name type="scientific">Olea europaea subsp. europaea</name>
    <dbReference type="NCBI Taxonomy" id="158383"/>
    <lineage>
        <taxon>Eukaryota</taxon>
        <taxon>Viridiplantae</taxon>
        <taxon>Streptophyta</taxon>
        <taxon>Embryophyta</taxon>
        <taxon>Tracheophyta</taxon>
        <taxon>Spermatophyta</taxon>
        <taxon>Magnoliopsida</taxon>
        <taxon>eudicotyledons</taxon>
        <taxon>Gunneridae</taxon>
        <taxon>Pentapetalae</taxon>
        <taxon>asterids</taxon>
        <taxon>lamiids</taxon>
        <taxon>Lamiales</taxon>
        <taxon>Oleaceae</taxon>
        <taxon>Oleeae</taxon>
        <taxon>Olea</taxon>
    </lineage>
</organism>
<reference evidence="1 2" key="1">
    <citation type="submission" date="2019-12" db="EMBL/GenBank/DDBJ databases">
        <authorList>
            <person name="Alioto T."/>
            <person name="Alioto T."/>
            <person name="Gomez Garrido J."/>
        </authorList>
    </citation>
    <scope>NUCLEOTIDE SEQUENCE [LARGE SCALE GENOMIC DNA]</scope>
</reference>
<dbReference type="Proteomes" id="UP000594638">
    <property type="component" value="Unassembled WGS sequence"/>
</dbReference>
<gene>
    <name evidence="1" type="ORF">OLEA9_A037480</name>
</gene>
<sequence length="67" mass="6817">MMCGDGVAAPAVAATCAQQRPLRALRFMQIMMADLSAVVVPYSSGTLGAAAVQSVVAVIGEAADYGW</sequence>
<dbReference type="Gramene" id="OE9A037480T1">
    <property type="protein sequence ID" value="OE9A037480C1"/>
    <property type="gene ID" value="OE9A037480"/>
</dbReference>
<protein>
    <submittedName>
        <fullName evidence="1">Uncharacterized protein</fullName>
    </submittedName>
</protein>
<evidence type="ECO:0000313" key="1">
    <source>
        <dbReference type="EMBL" id="CAA2987160.1"/>
    </source>
</evidence>